<gene>
    <name evidence="5" type="ORF">HH215_30195</name>
</gene>
<dbReference type="PANTHER" id="PTHR43280">
    <property type="entry name" value="ARAC-FAMILY TRANSCRIPTIONAL REGULATOR"/>
    <property type="match status" value="1"/>
</dbReference>
<name>A0A7Z2VPQ7_9BACL</name>
<dbReference type="InterPro" id="IPR020449">
    <property type="entry name" value="Tscrpt_reg_AraC-type_HTH"/>
</dbReference>
<dbReference type="AlphaFoldDB" id="A0A7Z2VPQ7"/>
<dbReference type="PRINTS" id="PR00032">
    <property type="entry name" value="HTHARAC"/>
</dbReference>
<dbReference type="InterPro" id="IPR003313">
    <property type="entry name" value="AraC-bd"/>
</dbReference>
<evidence type="ECO:0000259" key="4">
    <source>
        <dbReference type="PROSITE" id="PS01124"/>
    </source>
</evidence>
<proteinExistence type="predicted"/>
<dbReference type="GO" id="GO:0003700">
    <property type="term" value="F:DNA-binding transcription factor activity"/>
    <property type="evidence" value="ECO:0007669"/>
    <property type="project" value="InterPro"/>
</dbReference>
<organism evidence="5 6">
    <name type="scientific">Cohnella herbarum</name>
    <dbReference type="NCBI Taxonomy" id="2728023"/>
    <lineage>
        <taxon>Bacteria</taxon>
        <taxon>Bacillati</taxon>
        <taxon>Bacillota</taxon>
        <taxon>Bacilli</taxon>
        <taxon>Bacillales</taxon>
        <taxon>Paenibacillaceae</taxon>
        <taxon>Cohnella</taxon>
    </lineage>
</organism>
<dbReference type="RefSeq" id="WP_169283273.1">
    <property type="nucleotide sequence ID" value="NZ_CP051680.1"/>
</dbReference>
<evidence type="ECO:0000256" key="1">
    <source>
        <dbReference type="ARBA" id="ARBA00023015"/>
    </source>
</evidence>
<keyword evidence="3" id="KW-0804">Transcription</keyword>
<dbReference type="InterPro" id="IPR009057">
    <property type="entry name" value="Homeodomain-like_sf"/>
</dbReference>
<dbReference type="InterPro" id="IPR018060">
    <property type="entry name" value="HTH_AraC"/>
</dbReference>
<reference evidence="5 6" key="1">
    <citation type="submission" date="2020-04" db="EMBL/GenBank/DDBJ databases">
        <title>Genome sequencing of novel species.</title>
        <authorList>
            <person name="Heo J."/>
            <person name="Kim S.-J."/>
            <person name="Kim J.-S."/>
            <person name="Hong S.-B."/>
            <person name="Kwon S.-W."/>
        </authorList>
    </citation>
    <scope>NUCLEOTIDE SEQUENCE [LARGE SCALE GENOMIC DNA]</scope>
    <source>
        <strain evidence="5 6">MFER-1</strain>
    </source>
</reference>
<dbReference type="Gene3D" id="2.60.120.10">
    <property type="entry name" value="Jelly Rolls"/>
    <property type="match status" value="1"/>
</dbReference>
<dbReference type="Gene3D" id="1.10.10.60">
    <property type="entry name" value="Homeodomain-like"/>
    <property type="match status" value="2"/>
</dbReference>
<dbReference type="Pfam" id="PF12833">
    <property type="entry name" value="HTH_18"/>
    <property type="match status" value="1"/>
</dbReference>
<dbReference type="Pfam" id="PF02311">
    <property type="entry name" value="AraC_binding"/>
    <property type="match status" value="1"/>
</dbReference>
<accession>A0A7Z2VPQ7</accession>
<dbReference type="SUPFAM" id="SSF51215">
    <property type="entry name" value="Regulatory protein AraC"/>
    <property type="match status" value="1"/>
</dbReference>
<dbReference type="PANTHER" id="PTHR43280:SF2">
    <property type="entry name" value="HTH-TYPE TRANSCRIPTIONAL REGULATOR EXSA"/>
    <property type="match status" value="1"/>
</dbReference>
<evidence type="ECO:0000313" key="6">
    <source>
        <dbReference type="Proteomes" id="UP000502248"/>
    </source>
</evidence>
<keyword evidence="1" id="KW-0805">Transcription regulation</keyword>
<dbReference type="Proteomes" id="UP000502248">
    <property type="component" value="Chromosome"/>
</dbReference>
<keyword evidence="2" id="KW-0238">DNA-binding</keyword>
<feature type="domain" description="HTH araC/xylS-type" evidence="4">
    <location>
        <begin position="189"/>
        <end position="287"/>
    </location>
</feature>
<dbReference type="KEGG" id="cheb:HH215_30195"/>
<evidence type="ECO:0000256" key="2">
    <source>
        <dbReference type="ARBA" id="ARBA00023125"/>
    </source>
</evidence>
<evidence type="ECO:0000313" key="5">
    <source>
        <dbReference type="EMBL" id="QJD87027.1"/>
    </source>
</evidence>
<dbReference type="SUPFAM" id="SSF46689">
    <property type="entry name" value="Homeodomain-like"/>
    <property type="match status" value="2"/>
</dbReference>
<sequence>MSNRPVETFKSEGMFQKDMLLYVNRASEDFNSPMHDHDFIEFAYIAEGNGFHHVFDQVHEVSKGQLCYIPIGTPHVFRPISANLTKHPLTVFNCVFSPRLLTKLGDFVSDGHVKAFISALHEGAQSYFHLAEAGDSIEKLFVQLHREYSLPLGGSADYLHALLLQLLIVVNRGKHVPHSPPIRKFSDFDHLLTYMERNLSQELSLARLAQISRWSERHLQRLFMQHTSQSFNRYLQSLRVRRSCELLRNSTFKVNTIAEMTGYKDIASFLTVFKRIAGMTPSAYRKAHSRVSDK</sequence>
<dbReference type="SMART" id="SM00342">
    <property type="entry name" value="HTH_ARAC"/>
    <property type="match status" value="1"/>
</dbReference>
<dbReference type="GO" id="GO:0043565">
    <property type="term" value="F:sequence-specific DNA binding"/>
    <property type="evidence" value="ECO:0007669"/>
    <property type="project" value="InterPro"/>
</dbReference>
<dbReference type="InterPro" id="IPR037923">
    <property type="entry name" value="HTH-like"/>
</dbReference>
<keyword evidence="6" id="KW-1185">Reference proteome</keyword>
<evidence type="ECO:0000256" key="3">
    <source>
        <dbReference type="ARBA" id="ARBA00023163"/>
    </source>
</evidence>
<dbReference type="PROSITE" id="PS00041">
    <property type="entry name" value="HTH_ARAC_FAMILY_1"/>
    <property type="match status" value="1"/>
</dbReference>
<dbReference type="EMBL" id="CP051680">
    <property type="protein sequence ID" value="QJD87027.1"/>
    <property type="molecule type" value="Genomic_DNA"/>
</dbReference>
<dbReference type="InterPro" id="IPR014710">
    <property type="entry name" value="RmlC-like_jellyroll"/>
</dbReference>
<protein>
    <submittedName>
        <fullName evidence="5">Helix-turn-helix transcriptional regulator</fullName>
    </submittedName>
</protein>
<dbReference type="PROSITE" id="PS01124">
    <property type="entry name" value="HTH_ARAC_FAMILY_2"/>
    <property type="match status" value="1"/>
</dbReference>
<dbReference type="InterPro" id="IPR018062">
    <property type="entry name" value="HTH_AraC-typ_CS"/>
</dbReference>